<evidence type="ECO:0000313" key="1">
    <source>
        <dbReference type="EMBL" id="EBU2435240.1"/>
    </source>
</evidence>
<keyword evidence="1" id="KW-0449">Lipoprotein</keyword>
<dbReference type="AlphaFoldDB" id="A0A5V4L9X7"/>
<gene>
    <name evidence="1" type="ORF">CRJ19_09650</name>
</gene>
<dbReference type="PROSITE" id="PS51257">
    <property type="entry name" value="PROKAR_LIPOPROTEIN"/>
    <property type="match status" value="1"/>
</dbReference>
<comment type="caution">
    <text evidence="1">The sequence shown here is derived from an EMBL/GenBank/DDBJ whole genome shotgun (WGS) entry which is preliminary data.</text>
</comment>
<protein>
    <submittedName>
        <fullName evidence="1">Entry exclusion lipoprotein TrbK</fullName>
    </submittedName>
</protein>
<name>A0A5V4L9X7_SALER</name>
<proteinExistence type="predicted"/>
<accession>A0A5V4L9X7</accession>
<dbReference type="EMBL" id="AAHBKJ010000017">
    <property type="protein sequence ID" value="EBU2435240.1"/>
    <property type="molecule type" value="Genomic_DNA"/>
</dbReference>
<organism evidence="1">
    <name type="scientific">Salmonella enterica</name>
    <name type="common">Salmonella choleraesuis</name>
    <dbReference type="NCBI Taxonomy" id="28901"/>
    <lineage>
        <taxon>Bacteria</taxon>
        <taxon>Pseudomonadati</taxon>
        <taxon>Pseudomonadota</taxon>
        <taxon>Gammaproteobacteria</taxon>
        <taxon>Enterobacterales</taxon>
        <taxon>Enterobacteriaceae</taxon>
        <taxon>Salmonella</taxon>
    </lineage>
</organism>
<reference evidence="1" key="1">
    <citation type="submission" date="2018-07" db="EMBL/GenBank/DDBJ databases">
        <authorList>
            <consortium name="GenomeTrakr network: Whole genome sequencing for foodborne pathogen traceback"/>
        </authorList>
    </citation>
    <scope>NUCLEOTIDE SEQUENCE</scope>
    <source>
        <strain evidence="1">CFSAN070570</strain>
    </source>
</reference>
<sequence>MKKSFWLLLVLLLTACGPSDTPKQASVPTVDELAADPVWLKELRQQCKTDRVTLGDVLCNRVAEATRKRFYSGGKTPYTPSETSPKF</sequence>